<sequence>MSRIRAAVLCSFINLLTPNLIGNEMKKWLLFGLVLYSGQLLAFPRANPVPGGIAIIPVADATTTVTAPVVQYEGKRVTVAQQDGAWLALVGIPLDAQAGEHHLQAAGSLIPFEVQPKQYRTQRIRINDNNKVEPDDESSQRIVQELAVQKGIKSRYSPQAATLDFIRPAPGADTGRFGMRRIFNGQQRNPHSGMDIAAATGTPVKATAAGRVLHTGDFFFSGNVVYVDHGSGVISMYAHLSQIAVKPGDNLQQGDIVGAIGSTGRATGPHLHWSVYLNGEAVDPALFL</sequence>
<name>A0A1Y1QDV5_9GAMM</name>
<proteinExistence type="predicted"/>
<dbReference type="InterPro" id="IPR050570">
    <property type="entry name" value="Cell_wall_metabolism_enzyme"/>
</dbReference>
<dbReference type="InterPro" id="IPR016047">
    <property type="entry name" value="M23ase_b-sheet_dom"/>
</dbReference>
<evidence type="ECO:0000313" key="3">
    <source>
        <dbReference type="EMBL" id="OQX03462.1"/>
    </source>
</evidence>
<accession>A0A1Y1QDV5</accession>
<dbReference type="EMBL" id="MTEJ01000405">
    <property type="protein sequence ID" value="OQX03462.1"/>
    <property type="molecule type" value="Genomic_DNA"/>
</dbReference>
<dbReference type="Pfam" id="PF18421">
    <property type="entry name" value="Peptidase_M23_N"/>
    <property type="match status" value="1"/>
</dbReference>
<dbReference type="AlphaFoldDB" id="A0A1Y1QDV5"/>
<reference evidence="3 4" key="1">
    <citation type="submission" date="2017-01" db="EMBL/GenBank/DDBJ databases">
        <title>Novel large sulfur bacteria in the metagenomes of groundwater-fed chemosynthetic microbial mats in the Lake Huron basin.</title>
        <authorList>
            <person name="Sharrar A.M."/>
            <person name="Flood B.E."/>
            <person name="Bailey J.V."/>
            <person name="Jones D.S."/>
            <person name="Biddanda B."/>
            <person name="Ruberg S.A."/>
            <person name="Marcus D.N."/>
            <person name="Dick G.J."/>
        </authorList>
    </citation>
    <scope>NUCLEOTIDE SEQUENCE [LARGE SCALE GENOMIC DNA]</scope>
    <source>
        <strain evidence="3">A8</strain>
    </source>
</reference>
<dbReference type="CDD" id="cd12797">
    <property type="entry name" value="M23_peptidase"/>
    <property type="match status" value="1"/>
</dbReference>
<dbReference type="SUPFAM" id="SSF51261">
    <property type="entry name" value="Duplicated hybrid motif"/>
    <property type="match status" value="1"/>
</dbReference>
<feature type="domain" description="Peptidase family M23 N-terminal" evidence="2">
    <location>
        <begin position="47"/>
        <end position="117"/>
    </location>
</feature>
<comment type="caution">
    <text evidence="3">The sequence shown here is derived from an EMBL/GenBank/DDBJ whole genome shotgun (WGS) entry which is preliminary data.</text>
</comment>
<dbReference type="GO" id="GO:0004222">
    <property type="term" value="F:metalloendopeptidase activity"/>
    <property type="evidence" value="ECO:0007669"/>
    <property type="project" value="TreeGrafter"/>
</dbReference>
<dbReference type="Gene3D" id="2.70.70.10">
    <property type="entry name" value="Glucose Permease (Domain IIA)"/>
    <property type="match status" value="1"/>
</dbReference>
<dbReference type="Gene3D" id="2.60.40.1590">
    <property type="entry name" value="Peptidoglycan hydrolase domains"/>
    <property type="match status" value="1"/>
</dbReference>
<dbReference type="Proteomes" id="UP000192491">
    <property type="component" value="Unassembled WGS sequence"/>
</dbReference>
<evidence type="ECO:0000259" key="1">
    <source>
        <dbReference type="Pfam" id="PF01551"/>
    </source>
</evidence>
<dbReference type="Pfam" id="PF01551">
    <property type="entry name" value="Peptidase_M23"/>
    <property type="match status" value="1"/>
</dbReference>
<evidence type="ECO:0000313" key="4">
    <source>
        <dbReference type="Proteomes" id="UP000192491"/>
    </source>
</evidence>
<dbReference type="FunFam" id="2.70.70.10:FF:000019">
    <property type="entry name" value="M23 family peptidase"/>
    <property type="match status" value="1"/>
</dbReference>
<gene>
    <name evidence="3" type="ORF">BWK73_39445</name>
</gene>
<dbReference type="InterPro" id="IPR040487">
    <property type="entry name" value="Peptidase_M23_N"/>
</dbReference>
<dbReference type="PANTHER" id="PTHR21666">
    <property type="entry name" value="PEPTIDASE-RELATED"/>
    <property type="match status" value="1"/>
</dbReference>
<feature type="domain" description="M23ase beta-sheet core" evidence="1">
    <location>
        <begin position="190"/>
        <end position="284"/>
    </location>
</feature>
<organism evidence="3 4">
    <name type="scientific">Thiothrix lacustris</name>
    <dbReference type="NCBI Taxonomy" id="525917"/>
    <lineage>
        <taxon>Bacteria</taxon>
        <taxon>Pseudomonadati</taxon>
        <taxon>Pseudomonadota</taxon>
        <taxon>Gammaproteobacteria</taxon>
        <taxon>Thiotrichales</taxon>
        <taxon>Thiotrichaceae</taxon>
        <taxon>Thiothrix</taxon>
    </lineage>
</organism>
<dbReference type="InterPro" id="IPR011055">
    <property type="entry name" value="Dup_hybrid_motif"/>
</dbReference>
<protein>
    <submittedName>
        <fullName evidence="3">Peptidase</fullName>
    </submittedName>
</protein>
<evidence type="ECO:0000259" key="2">
    <source>
        <dbReference type="Pfam" id="PF18421"/>
    </source>
</evidence>
<dbReference type="PANTHER" id="PTHR21666:SF285">
    <property type="entry name" value="M23 FAMILY METALLOPEPTIDASE"/>
    <property type="match status" value="1"/>
</dbReference>